<dbReference type="InterPro" id="IPR051395">
    <property type="entry name" value="Cytochrome_c_Peroxidase/MauG"/>
</dbReference>
<dbReference type="GO" id="GO:0046872">
    <property type="term" value="F:metal ion binding"/>
    <property type="evidence" value="ECO:0007669"/>
    <property type="project" value="UniProtKB-KW"/>
</dbReference>
<evidence type="ECO:0000256" key="9">
    <source>
        <dbReference type="PIRSR" id="PIRSR000294-2"/>
    </source>
</evidence>
<dbReference type="GO" id="GO:0004130">
    <property type="term" value="F:cytochrome-c peroxidase activity"/>
    <property type="evidence" value="ECO:0007669"/>
    <property type="project" value="TreeGrafter"/>
</dbReference>
<gene>
    <name evidence="11" type="ORF">SY85_20635</name>
</gene>
<evidence type="ECO:0000256" key="8">
    <source>
        <dbReference type="PIRSR" id="PIRSR000294-1"/>
    </source>
</evidence>
<dbReference type="SUPFAM" id="SSF46626">
    <property type="entry name" value="Cytochrome c"/>
    <property type="match status" value="2"/>
</dbReference>
<organism evidence="11 12">
    <name type="scientific">Flavisolibacter tropicus</name>
    <dbReference type="NCBI Taxonomy" id="1492898"/>
    <lineage>
        <taxon>Bacteria</taxon>
        <taxon>Pseudomonadati</taxon>
        <taxon>Bacteroidota</taxon>
        <taxon>Chitinophagia</taxon>
        <taxon>Chitinophagales</taxon>
        <taxon>Chitinophagaceae</taxon>
        <taxon>Flavisolibacter</taxon>
    </lineage>
</organism>
<sequence length="348" mass="39027">MKPWIVIGGLVAIVAVTVSLLESCSDVDYFPRPHTTPLAFEVPAGFPPPVYNFQKNPLTQEGVELGRHLFYEGRLSIDGNFPCSSCHQQVASFTTYEHDRSHGYNHSHTLRNAPALLNLAWQRAFRQDGSAKTMEEVSYAHITAPDEMAESILGIIRKLQQDANYKQLFKAAYGDEQITGDRVLKALTQFMLTIVTADSKYDRVKKGTASFTSQEANGYQVFQAKCTGCHTEPLFTDFTYRNIGLPIQDFLSDFGRQRVTHQSSDSLKFRVPSLRNAELTSYYIHDGRSATLRNMVDHYRSRVEQGPTLDPSLKNGIPLTNTELDNVVAFLRTLSDSSILHNPKFGAP</sequence>
<protein>
    <submittedName>
        <fullName evidence="11">Cytochrome C peroxidase</fullName>
    </submittedName>
</protein>
<evidence type="ECO:0000256" key="2">
    <source>
        <dbReference type="ARBA" id="ARBA00022617"/>
    </source>
</evidence>
<evidence type="ECO:0000256" key="7">
    <source>
        <dbReference type="ARBA" id="ARBA00023004"/>
    </source>
</evidence>
<dbReference type="InterPro" id="IPR036909">
    <property type="entry name" value="Cyt_c-like_dom_sf"/>
</dbReference>
<keyword evidence="4" id="KW-0732">Signal</keyword>
<dbReference type="RefSeq" id="WP_066407172.1">
    <property type="nucleotide sequence ID" value="NZ_CP011390.1"/>
</dbReference>
<dbReference type="OrthoDB" id="9805202at2"/>
<dbReference type="PANTHER" id="PTHR30600:SF10">
    <property type="entry name" value="BLL6722 PROTEIN"/>
    <property type="match status" value="1"/>
</dbReference>
<dbReference type="PIRSF" id="PIRSF000294">
    <property type="entry name" value="Cytochrome-c_peroxidase"/>
    <property type="match status" value="1"/>
</dbReference>
<dbReference type="AlphaFoldDB" id="A0A172U004"/>
<name>A0A172U004_9BACT</name>
<dbReference type="Gene3D" id="1.10.760.10">
    <property type="entry name" value="Cytochrome c-like domain"/>
    <property type="match status" value="2"/>
</dbReference>
<keyword evidence="2 8" id="KW-0349">Heme</keyword>
<dbReference type="PROSITE" id="PS51007">
    <property type="entry name" value="CYTC"/>
    <property type="match status" value="1"/>
</dbReference>
<dbReference type="Proteomes" id="UP000077177">
    <property type="component" value="Chromosome"/>
</dbReference>
<evidence type="ECO:0000256" key="3">
    <source>
        <dbReference type="ARBA" id="ARBA00022723"/>
    </source>
</evidence>
<dbReference type="GO" id="GO:0020037">
    <property type="term" value="F:heme binding"/>
    <property type="evidence" value="ECO:0007669"/>
    <property type="project" value="InterPro"/>
</dbReference>
<keyword evidence="3 9" id="KW-0479">Metal-binding</keyword>
<reference evidence="12" key="1">
    <citation type="submission" date="2015-01" db="EMBL/GenBank/DDBJ databases">
        <title>Flavisolibacter sp./LCS9/ whole genome sequencing.</title>
        <authorList>
            <person name="Kim M.K."/>
            <person name="Srinivasan S."/>
            <person name="Lee J.-J."/>
        </authorList>
    </citation>
    <scope>NUCLEOTIDE SEQUENCE [LARGE SCALE GENOMIC DNA]</scope>
    <source>
        <strain evidence="12">LCS9</strain>
    </source>
</reference>
<evidence type="ECO:0000259" key="10">
    <source>
        <dbReference type="PROSITE" id="PS51007"/>
    </source>
</evidence>
<evidence type="ECO:0000256" key="1">
    <source>
        <dbReference type="ARBA" id="ARBA00004418"/>
    </source>
</evidence>
<keyword evidence="6" id="KW-0560">Oxidoreductase</keyword>
<evidence type="ECO:0000256" key="5">
    <source>
        <dbReference type="ARBA" id="ARBA00022764"/>
    </source>
</evidence>
<dbReference type="GO" id="GO:0042597">
    <property type="term" value="C:periplasmic space"/>
    <property type="evidence" value="ECO:0007669"/>
    <property type="project" value="UniProtKB-SubCell"/>
</dbReference>
<dbReference type="InterPro" id="IPR009056">
    <property type="entry name" value="Cyt_c-like_dom"/>
</dbReference>
<evidence type="ECO:0000313" key="11">
    <source>
        <dbReference type="EMBL" id="ANE52528.1"/>
    </source>
</evidence>
<feature type="binding site" description="axial binding residue" evidence="9">
    <location>
        <position position="230"/>
    </location>
    <ligand>
        <name>heme c</name>
        <dbReference type="ChEBI" id="CHEBI:61717"/>
        <label>2</label>
    </ligand>
    <ligandPart>
        <name>Fe</name>
        <dbReference type="ChEBI" id="CHEBI:18248"/>
    </ligandPart>
</feature>
<evidence type="ECO:0000256" key="6">
    <source>
        <dbReference type="ARBA" id="ARBA00023002"/>
    </source>
</evidence>
<dbReference type="KEGG" id="fla:SY85_20635"/>
<dbReference type="GO" id="GO:0009055">
    <property type="term" value="F:electron transfer activity"/>
    <property type="evidence" value="ECO:0007669"/>
    <property type="project" value="InterPro"/>
</dbReference>
<dbReference type="InterPro" id="IPR004852">
    <property type="entry name" value="Di-haem_cyt_c_peroxidsae"/>
</dbReference>
<feature type="binding site" description="covalent" evidence="8">
    <location>
        <position position="226"/>
    </location>
    <ligand>
        <name>heme c</name>
        <dbReference type="ChEBI" id="CHEBI:61717"/>
        <label>2</label>
    </ligand>
</feature>
<reference evidence="11 12" key="2">
    <citation type="journal article" date="2016" name="Int. J. Syst. Evol. Microbiol.">
        <title>Flavisolibacter tropicus sp. nov., isolated from tropical soil.</title>
        <authorList>
            <person name="Lee J.J."/>
            <person name="Kang M.S."/>
            <person name="Kim G.S."/>
            <person name="Lee C.S."/>
            <person name="Lim S."/>
            <person name="Lee J."/>
            <person name="Roh S.H."/>
            <person name="Kang H."/>
            <person name="Ha J.M."/>
            <person name="Bae S."/>
            <person name="Jung H.Y."/>
            <person name="Kim M.K."/>
        </authorList>
    </citation>
    <scope>NUCLEOTIDE SEQUENCE [LARGE SCALE GENOMIC DNA]</scope>
    <source>
        <strain evidence="11 12">LCS9</strain>
    </source>
</reference>
<comment type="subcellular location">
    <subcellularLocation>
        <location evidence="1">Periplasm</location>
    </subcellularLocation>
</comment>
<feature type="binding site" description="axial binding residue" evidence="9">
    <location>
        <position position="87"/>
    </location>
    <ligand>
        <name>heme c</name>
        <dbReference type="ChEBI" id="CHEBI:61717"/>
        <label>1</label>
    </ligand>
    <ligandPart>
        <name>Fe</name>
        <dbReference type="ChEBI" id="CHEBI:18248"/>
    </ligandPart>
</feature>
<dbReference type="PANTHER" id="PTHR30600">
    <property type="entry name" value="CYTOCHROME C PEROXIDASE-RELATED"/>
    <property type="match status" value="1"/>
</dbReference>
<feature type="domain" description="Cytochrome c" evidence="10">
    <location>
        <begin position="213"/>
        <end position="335"/>
    </location>
</feature>
<feature type="binding site" description="covalent" evidence="8">
    <location>
        <position position="229"/>
    </location>
    <ligand>
        <name>heme c</name>
        <dbReference type="ChEBI" id="CHEBI:61717"/>
        <label>2</label>
    </ligand>
</feature>
<feature type="binding site" description="covalent" evidence="8">
    <location>
        <position position="83"/>
    </location>
    <ligand>
        <name>heme c</name>
        <dbReference type="ChEBI" id="CHEBI:61717"/>
        <label>1</label>
    </ligand>
</feature>
<dbReference type="Pfam" id="PF03150">
    <property type="entry name" value="CCP_MauG"/>
    <property type="match status" value="1"/>
</dbReference>
<comment type="cofactor">
    <cofactor evidence="8">
        <name>heme</name>
        <dbReference type="ChEBI" id="CHEBI:30413"/>
    </cofactor>
    <text evidence="8">Binds 2 heme groups.</text>
</comment>
<dbReference type="STRING" id="1492898.SY85_20635"/>
<accession>A0A172U004</accession>
<keyword evidence="11" id="KW-0575">Peroxidase</keyword>
<keyword evidence="5" id="KW-0574">Periplasm</keyword>
<keyword evidence="12" id="KW-1185">Reference proteome</keyword>
<feature type="binding site" description="covalent" evidence="8">
    <location>
        <position position="86"/>
    </location>
    <ligand>
        <name>heme c</name>
        <dbReference type="ChEBI" id="CHEBI:61717"/>
        <label>1</label>
    </ligand>
</feature>
<proteinExistence type="predicted"/>
<evidence type="ECO:0000313" key="12">
    <source>
        <dbReference type="Proteomes" id="UP000077177"/>
    </source>
</evidence>
<evidence type="ECO:0000256" key="4">
    <source>
        <dbReference type="ARBA" id="ARBA00022729"/>
    </source>
</evidence>
<keyword evidence="7 9" id="KW-0408">Iron</keyword>
<dbReference type="EMBL" id="CP011390">
    <property type="protein sequence ID" value="ANE52528.1"/>
    <property type="molecule type" value="Genomic_DNA"/>
</dbReference>
<dbReference type="InterPro" id="IPR026259">
    <property type="entry name" value="MauG/Cytc_peroxidase"/>
</dbReference>
<comment type="PTM">
    <text evidence="8">Binds 2 heme groups per subunit.</text>
</comment>